<keyword evidence="3" id="KW-1185">Reference proteome</keyword>
<comment type="caution">
    <text evidence="2">The sequence shown here is derived from an EMBL/GenBank/DDBJ whole genome shotgun (WGS) entry which is preliminary data.</text>
</comment>
<feature type="compositionally biased region" description="Polar residues" evidence="1">
    <location>
        <begin position="248"/>
        <end position="257"/>
    </location>
</feature>
<protein>
    <submittedName>
        <fullName evidence="2">Uncharacterized protein</fullName>
    </submittedName>
</protein>
<dbReference type="GeneID" id="77730813"/>
<feature type="compositionally biased region" description="Basic and acidic residues" evidence="1">
    <location>
        <begin position="139"/>
        <end position="149"/>
    </location>
</feature>
<proteinExistence type="predicted"/>
<feature type="compositionally biased region" description="Low complexity" evidence="1">
    <location>
        <begin position="202"/>
        <end position="212"/>
    </location>
</feature>
<feature type="compositionally biased region" description="Acidic residues" evidence="1">
    <location>
        <begin position="181"/>
        <end position="196"/>
    </location>
</feature>
<evidence type="ECO:0000313" key="3">
    <source>
        <dbReference type="Proteomes" id="UP001164286"/>
    </source>
</evidence>
<dbReference type="Proteomes" id="UP001164286">
    <property type="component" value="Unassembled WGS sequence"/>
</dbReference>
<reference evidence="2" key="1">
    <citation type="journal article" date="2022" name="G3 (Bethesda)">
        <title>High quality genome of the basidiomycete yeast Dioszegia hungarica PDD-24b-2 isolated from cloud water.</title>
        <authorList>
            <person name="Jarrige D."/>
            <person name="Haridas S."/>
            <person name="Bleykasten-Grosshans C."/>
            <person name="Joly M."/>
            <person name="Nadalig T."/>
            <person name="Sancelme M."/>
            <person name="Vuilleumier S."/>
            <person name="Grigoriev I.V."/>
            <person name="Amato P."/>
            <person name="Bringel F."/>
        </authorList>
    </citation>
    <scope>NUCLEOTIDE SEQUENCE</scope>
    <source>
        <strain evidence="2">PDD-24b-2</strain>
    </source>
</reference>
<feature type="region of interest" description="Disordered" evidence="1">
    <location>
        <begin position="112"/>
        <end position="298"/>
    </location>
</feature>
<sequence length="353" mass="38205">MSGLGRNRPVTKLGYKKLPLLTEPAAPSGPLSDADIDTSCYNIPRRGTVPAPPPPSPLPTPKAPLNALSAAMMTKQTVEAKRQDALALKRRREAEAKPGYKDLASDIKKFKYTGLDPRDPDAVQNHIASPRAQQSTQRVPDRGIVKPEGRGGSSKPGWTVEKANTVQGMGGQDRWPPPTVMEEDDDQLADEDDEEKDTIFDSIISSNKKNNSTARTNYLDPTIKPFKSVQPTQPNSSAPASHQDRRSQPSSKFQLGPTSKRKQALPYSATATSSGSSARLVQTQPKPRPATTAKQGTKVPSKVLQAIDEDEYGDAVFDQLLASATEFDDGTSMYDDPELDRALEAALASGVDW</sequence>
<evidence type="ECO:0000256" key="1">
    <source>
        <dbReference type="SAM" id="MobiDB-lite"/>
    </source>
</evidence>
<feature type="region of interest" description="Disordered" evidence="1">
    <location>
        <begin position="1"/>
        <end position="64"/>
    </location>
</feature>
<dbReference type="RefSeq" id="XP_052941688.1">
    <property type="nucleotide sequence ID" value="XM_053091608.1"/>
</dbReference>
<dbReference type="EMBL" id="JAKWFO010000016">
    <property type="protein sequence ID" value="KAI9631911.1"/>
    <property type="molecule type" value="Genomic_DNA"/>
</dbReference>
<gene>
    <name evidence="2" type="ORF">MKK02DRAFT_41544</name>
</gene>
<organism evidence="2 3">
    <name type="scientific">Dioszegia hungarica</name>
    <dbReference type="NCBI Taxonomy" id="4972"/>
    <lineage>
        <taxon>Eukaryota</taxon>
        <taxon>Fungi</taxon>
        <taxon>Dikarya</taxon>
        <taxon>Basidiomycota</taxon>
        <taxon>Agaricomycotina</taxon>
        <taxon>Tremellomycetes</taxon>
        <taxon>Tremellales</taxon>
        <taxon>Bulleribasidiaceae</taxon>
        <taxon>Dioszegia</taxon>
    </lineage>
</organism>
<dbReference type="AlphaFoldDB" id="A0AA38H1J6"/>
<accession>A0AA38H1J6</accession>
<feature type="compositionally biased region" description="Pro residues" evidence="1">
    <location>
        <begin position="50"/>
        <end position="62"/>
    </location>
</feature>
<feature type="compositionally biased region" description="Low complexity" evidence="1">
    <location>
        <begin position="268"/>
        <end position="278"/>
    </location>
</feature>
<name>A0AA38H1J6_9TREE</name>
<feature type="compositionally biased region" description="Polar residues" evidence="1">
    <location>
        <begin position="229"/>
        <end position="240"/>
    </location>
</feature>
<evidence type="ECO:0000313" key="2">
    <source>
        <dbReference type="EMBL" id="KAI9631911.1"/>
    </source>
</evidence>